<accession>A0ABS7DGL8</accession>
<dbReference type="PROSITE" id="PS51257">
    <property type="entry name" value="PROKAR_LIPOPROTEIN"/>
    <property type="match status" value="1"/>
</dbReference>
<feature type="chain" id="PRO_5046151010" evidence="1">
    <location>
        <begin position="20"/>
        <end position="319"/>
    </location>
</feature>
<organism evidence="3 4">
    <name type="scientific">Succinivibrio faecicola</name>
    <dbReference type="NCBI Taxonomy" id="2820300"/>
    <lineage>
        <taxon>Bacteria</taxon>
        <taxon>Pseudomonadati</taxon>
        <taxon>Pseudomonadota</taxon>
        <taxon>Gammaproteobacteria</taxon>
        <taxon>Aeromonadales</taxon>
        <taxon>Succinivibrionaceae</taxon>
        <taxon>Succinivibrio</taxon>
    </lineage>
</organism>
<keyword evidence="4" id="KW-1185">Reference proteome</keyword>
<proteinExistence type="predicted"/>
<evidence type="ECO:0000259" key="2">
    <source>
        <dbReference type="Pfam" id="PF01464"/>
    </source>
</evidence>
<reference evidence="3 4" key="1">
    <citation type="submission" date="2021-03" db="EMBL/GenBank/DDBJ databases">
        <title>Succinivibrio sp. nov. isolated from feces of cow.</title>
        <authorList>
            <person name="Choi J.-Y."/>
        </authorList>
    </citation>
    <scope>NUCLEOTIDE SEQUENCE [LARGE SCALE GENOMIC DNA]</scope>
    <source>
        <strain evidence="3 4">AGMB01872</strain>
    </source>
</reference>
<feature type="signal peptide" evidence="1">
    <location>
        <begin position="1"/>
        <end position="19"/>
    </location>
</feature>
<gene>
    <name evidence="3" type="ORF">J5V48_04800</name>
</gene>
<dbReference type="InterPro" id="IPR008258">
    <property type="entry name" value="Transglycosylase_SLT_dom_1"/>
</dbReference>
<comment type="caution">
    <text evidence="3">The sequence shown here is derived from an EMBL/GenBank/DDBJ whole genome shotgun (WGS) entry which is preliminary data.</text>
</comment>
<sequence length="319" mass="36502">MIKQSKLFLIIAICISVLTLSGCSVNRTSDSMSLSYESQTRQPKQLQSTSLWESEHWHEKRFTLDWKLTDQEKRIAKNFARTVHSNLNRNDFYLHYLLSKLNEENVPLEMAAIPLVESGLNPHAYHGGAHGAWQFIRATGRSLGLEKQDHYDGIYDFFASTDAGIKYLKKLYNDLGDWEFVVIAYNQGEYGVKKAIERAKKKGTKNISLDTVRVARQSRAYLSRVKAFADILKQPDFYNIKLPNIKNRPPFRKVEIAGRVNSLKKVAELSGANIDLIKKLNSGYRTDKINPNRALYIPLKHAKVLEKALEEKDSGKEKL</sequence>
<protein>
    <submittedName>
        <fullName evidence="3">Transglycosylase SLT domain-containing protein</fullName>
    </submittedName>
</protein>
<dbReference type="InterPro" id="IPR023346">
    <property type="entry name" value="Lysozyme-like_dom_sf"/>
</dbReference>
<keyword evidence="1" id="KW-0732">Signal</keyword>
<dbReference type="RefSeq" id="WP_219937429.1">
    <property type="nucleotide sequence ID" value="NZ_JAGFNY010000012.1"/>
</dbReference>
<dbReference type="Proteomes" id="UP000731465">
    <property type="component" value="Unassembled WGS sequence"/>
</dbReference>
<feature type="domain" description="Transglycosylase SLT" evidence="2">
    <location>
        <begin position="103"/>
        <end position="207"/>
    </location>
</feature>
<dbReference type="Pfam" id="PF01464">
    <property type="entry name" value="SLT"/>
    <property type="match status" value="1"/>
</dbReference>
<evidence type="ECO:0000313" key="3">
    <source>
        <dbReference type="EMBL" id="MBW7570209.1"/>
    </source>
</evidence>
<dbReference type="Gene3D" id="1.10.530.10">
    <property type="match status" value="1"/>
</dbReference>
<dbReference type="CDD" id="cd16894">
    <property type="entry name" value="MltD-like"/>
    <property type="match status" value="1"/>
</dbReference>
<name>A0ABS7DGL8_9GAMM</name>
<dbReference type="EMBL" id="JAGFNY010000012">
    <property type="protein sequence ID" value="MBW7570209.1"/>
    <property type="molecule type" value="Genomic_DNA"/>
</dbReference>
<evidence type="ECO:0000256" key="1">
    <source>
        <dbReference type="SAM" id="SignalP"/>
    </source>
</evidence>
<evidence type="ECO:0000313" key="4">
    <source>
        <dbReference type="Proteomes" id="UP000731465"/>
    </source>
</evidence>
<dbReference type="SUPFAM" id="SSF53955">
    <property type="entry name" value="Lysozyme-like"/>
    <property type="match status" value="1"/>
</dbReference>